<feature type="chain" id="PRO_5019846513" evidence="10">
    <location>
        <begin position="18"/>
        <end position="989"/>
    </location>
</feature>
<dbReference type="InterPro" id="IPR023828">
    <property type="entry name" value="Peptidase_S8_Ser-AS"/>
</dbReference>
<evidence type="ECO:0000256" key="4">
    <source>
        <dbReference type="ARBA" id="ARBA00022801"/>
    </source>
</evidence>
<evidence type="ECO:0000313" key="13">
    <source>
        <dbReference type="Proteomes" id="UP000014480"/>
    </source>
</evidence>
<comment type="caution">
    <text evidence="12">The sequence shown here is derived from an EMBL/GenBank/DDBJ whole genome shotgun (WGS) entry which is preliminary data.</text>
</comment>
<feature type="active site" description="Charge relay system" evidence="7">
    <location>
        <position position="199"/>
    </location>
</feature>
<feature type="domain" description="Zn(2)-C6 fungal-type" evidence="11">
    <location>
        <begin position="541"/>
        <end position="571"/>
    </location>
</feature>
<dbReference type="GO" id="GO:0004252">
    <property type="term" value="F:serine-type endopeptidase activity"/>
    <property type="evidence" value="ECO:0007669"/>
    <property type="project" value="UniProtKB-UniRule"/>
</dbReference>
<keyword evidence="2 7" id="KW-0645">Protease</keyword>
<dbReference type="SUPFAM" id="SSF52743">
    <property type="entry name" value="Subtilisin-like"/>
    <property type="match status" value="1"/>
</dbReference>
<evidence type="ECO:0000256" key="10">
    <source>
        <dbReference type="SAM" id="SignalP"/>
    </source>
</evidence>
<comment type="similarity">
    <text evidence="1 7 8">Belongs to the peptidase S8 family.</text>
</comment>
<dbReference type="Gene3D" id="3.40.50.200">
    <property type="entry name" value="Peptidase S8/S53 domain"/>
    <property type="match status" value="1"/>
</dbReference>
<dbReference type="Pfam" id="PF00082">
    <property type="entry name" value="Peptidase_S8"/>
    <property type="match status" value="1"/>
</dbReference>
<dbReference type="Pfam" id="PF00172">
    <property type="entry name" value="Zn_clus"/>
    <property type="match status" value="1"/>
</dbReference>
<keyword evidence="4 7" id="KW-0378">Hydrolase</keyword>
<dbReference type="InterPro" id="IPR034193">
    <property type="entry name" value="PCSK9_ProteinaseK-like"/>
</dbReference>
<reference evidence="13" key="1">
    <citation type="journal article" date="2013" name="New Phytol.">
        <title>Comparative genomic and transcriptomic analyses reveal the hemibiotrophic stage shift of Colletotrichum fungi.</title>
        <authorList>
            <person name="Gan P."/>
            <person name="Ikeda K."/>
            <person name="Irieda H."/>
            <person name="Narusaka M."/>
            <person name="O'Connell R.J."/>
            <person name="Narusaka Y."/>
            <person name="Takano Y."/>
            <person name="Kubo Y."/>
            <person name="Shirasu K."/>
        </authorList>
    </citation>
    <scope>NUCLEOTIDE SEQUENCE [LARGE SCALE GENOMIC DNA]</scope>
    <source>
        <strain evidence="13">104-T / ATCC 96160 / CBS 514.97 / LARS 414 / MAFF 240422</strain>
    </source>
</reference>
<dbReference type="GO" id="GO:0008270">
    <property type="term" value="F:zinc ion binding"/>
    <property type="evidence" value="ECO:0007669"/>
    <property type="project" value="InterPro"/>
</dbReference>
<dbReference type="OrthoDB" id="4161589at2759"/>
<proteinExistence type="inferred from homology"/>
<keyword evidence="5 7" id="KW-0720">Serine protease</keyword>
<evidence type="ECO:0000256" key="3">
    <source>
        <dbReference type="ARBA" id="ARBA00022729"/>
    </source>
</evidence>
<feature type="active site" description="Charge relay system" evidence="7">
    <location>
        <position position="162"/>
    </location>
</feature>
<dbReference type="CDD" id="cd04077">
    <property type="entry name" value="Peptidases_S8_PCSK9_ProteinaseK_like"/>
    <property type="match status" value="1"/>
</dbReference>
<keyword evidence="13" id="KW-1185">Reference proteome</keyword>
<feature type="region of interest" description="Disordered" evidence="9">
    <location>
        <begin position="180"/>
        <end position="199"/>
    </location>
</feature>
<feature type="active site" description="Charge relay system" evidence="7">
    <location>
        <position position="360"/>
    </location>
</feature>
<evidence type="ECO:0000256" key="1">
    <source>
        <dbReference type="ARBA" id="ARBA00011073"/>
    </source>
</evidence>
<evidence type="ECO:0000313" key="12">
    <source>
        <dbReference type="EMBL" id="TDZ21411.1"/>
    </source>
</evidence>
<feature type="compositionally biased region" description="Basic and acidic residues" evidence="9">
    <location>
        <begin position="657"/>
        <end position="668"/>
    </location>
</feature>
<dbReference type="PROSITE" id="PS50048">
    <property type="entry name" value="ZN2_CY6_FUNGAL_2"/>
    <property type="match status" value="1"/>
</dbReference>
<dbReference type="CDD" id="cd00067">
    <property type="entry name" value="GAL4"/>
    <property type="match status" value="1"/>
</dbReference>
<dbReference type="InterPro" id="IPR010259">
    <property type="entry name" value="S8pro/Inhibitor_I9"/>
</dbReference>
<dbReference type="InterPro" id="IPR050131">
    <property type="entry name" value="Peptidase_S8_subtilisin-like"/>
</dbReference>
<dbReference type="SUPFAM" id="SSF54897">
    <property type="entry name" value="Protease propeptides/inhibitors"/>
    <property type="match status" value="1"/>
</dbReference>
<dbReference type="PANTHER" id="PTHR43806">
    <property type="entry name" value="PEPTIDASE S8"/>
    <property type="match status" value="1"/>
</dbReference>
<dbReference type="Gene3D" id="3.30.70.80">
    <property type="entry name" value="Peptidase S8 propeptide/proteinase inhibitor I9"/>
    <property type="match status" value="1"/>
</dbReference>
<protein>
    <submittedName>
        <fullName evidence="12">Alkaline protease 1</fullName>
    </submittedName>
</protein>
<evidence type="ECO:0000256" key="2">
    <source>
        <dbReference type="ARBA" id="ARBA00022670"/>
    </source>
</evidence>
<feature type="compositionally biased region" description="Acidic residues" evidence="9">
    <location>
        <begin position="714"/>
        <end position="723"/>
    </location>
</feature>
<feature type="signal peptide" evidence="10">
    <location>
        <begin position="1"/>
        <end position="17"/>
    </location>
</feature>
<evidence type="ECO:0000256" key="8">
    <source>
        <dbReference type="RuleBase" id="RU003355"/>
    </source>
</evidence>
<dbReference type="InterPro" id="IPR036864">
    <property type="entry name" value="Zn2-C6_fun-type_DNA-bd_sf"/>
</dbReference>
<dbReference type="PANTHER" id="PTHR43806:SF58">
    <property type="entry name" value="ALKALINE PROTEASE 1-RELATED"/>
    <property type="match status" value="1"/>
</dbReference>
<evidence type="ECO:0000256" key="5">
    <source>
        <dbReference type="ARBA" id="ARBA00022825"/>
    </source>
</evidence>
<feature type="compositionally biased region" description="Low complexity" evidence="9">
    <location>
        <begin position="700"/>
        <end position="711"/>
    </location>
</feature>
<feature type="compositionally biased region" description="Low complexity" evidence="9">
    <location>
        <begin position="644"/>
        <end position="656"/>
    </location>
</feature>
<dbReference type="Pfam" id="PF11905">
    <property type="entry name" value="DUF3425"/>
    <property type="match status" value="1"/>
</dbReference>
<evidence type="ECO:0000256" key="9">
    <source>
        <dbReference type="SAM" id="MobiDB-lite"/>
    </source>
</evidence>
<dbReference type="EMBL" id="AMCV02000014">
    <property type="protein sequence ID" value="TDZ21411.1"/>
    <property type="molecule type" value="Genomic_DNA"/>
</dbReference>
<dbReference type="PROSITE" id="PS51892">
    <property type="entry name" value="SUBTILASE"/>
    <property type="match status" value="1"/>
</dbReference>
<evidence type="ECO:0000259" key="11">
    <source>
        <dbReference type="PROSITE" id="PS50048"/>
    </source>
</evidence>
<dbReference type="PROSITE" id="PS00138">
    <property type="entry name" value="SUBTILASE_SER"/>
    <property type="match status" value="1"/>
</dbReference>
<gene>
    <name evidence="12" type="primary">alp1-1</name>
    <name evidence="12" type="ORF">Cob_v005636</name>
</gene>
<dbReference type="Pfam" id="PF05922">
    <property type="entry name" value="Inhibitor_I9"/>
    <property type="match status" value="1"/>
</dbReference>
<dbReference type="SUPFAM" id="SSF57701">
    <property type="entry name" value="Zn2/Cys6 DNA-binding domain"/>
    <property type="match status" value="1"/>
</dbReference>
<dbReference type="GO" id="GO:0000981">
    <property type="term" value="F:DNA-binding transcription factor activity, RNA polymerase II-specific"/>
    <property type="evidence" value="ECO:0007669"/>
    <property type="project" value="InterPro"/>
</dbReference>
<dbReference type="InterPro" id="IPR037045">
    <property type="entry name" value="S8pro/Inhibitor_I9_sf"/>
</dbReference>
<dbReference type="InterPro" id="IPR021833">
    <property type="entry name" value="DUF3425"/>
</dbReference>
<dbReference type="InterPro" id="IPR001138">
    <property type="entry name" value="Zn2Cys6_DnaBD"/>
</dbReference>
<dbReference type="PROSITE" id="PS00136">
    <property type="entry name" value="SUBTILASE_ASP"/>
    <property type="match status" value="1"/>
</dbReference>
<dbReference type="STRING" id="1213857.A0A484FUM2"/>
<dbReference type="PROSITE" id="PS00463">
    <property type="entry name" value="ZN2_CY6_FUNGAL_1"/>
    <property type="match status" value="1"/>
</dbReference>
<feature type="region of interest" description="Disordered" evidence="9">
    <location>
        <begin position="700"/>
        <end position="725"/>
    </location>
</feature>
<keyword evidence="6" id="KW-0539">Nucleus</keyword>
<dbReference type="InterPro" id="IPR036852">
    <property type="entry name" value="Peptidase_S8/S53_dom_sf"/>
</dbReference>
<dbReference type="InterPro" id="IPR015500">
    <property type="entry name" value="Peptidase_S8_subtilisin-rel"/>
</dbReference>
<keyword evidence="3 10" id="KW-0732">Signal</keyword>
<dbReference type="InterPro" id="IPR000209">
    <property type="entry name" value="Peptidase_S8/S53_dom"/>
</dbReference>
<dbReference type="SMART" id="SM00066">
    <property type="entry name" value="GAL4"/>
    <property type="match status" value="1"/>
</dbReference>
<reference evidence="13" key="2">
    <citation type="journal article" date="2019" name="Mol. Plant Microbe Interact.">
        <title>Genome sequence resources for four phytopathogenic fungi from the Colletotrichum orbiculare species complex.</title>
        <authorList>
            <person name="Gan P."/>
            <person name="Tsushima A."/>
            <person name="Narusaka M."/>
            <person name="Narusaka Y."/>
            <person name="Takano Y."/>
            <person name="Kubo Y."/>
            <person name="Shirasu K."/>
        </authorList>
    </citation>
    <scope>GENOME REANNOTATION</scope>
    <source>
        <strain evidence="13">104-T / ATCC 96160 / CBS 514.97 / LARS 414 / MAFF 240422</strain>
    </source>
</reference>
<dbReference type="GO" id="GO:0005576">
    <property type="term" value="C:extracellular region"/>
    <property type="evidence" value="ECO:0007669"/>
    <property type="project" value="UniProtKB-ARBA"/>
</dbReference>
<organism evidence="12 13">
    <name type="scientific">Colletotrichum orbiculare (strain 104-T / ATCC 96160 / CBS 514.97 / LARS 414 / MAFF 240422)</name>
    <name type="common">Cucumber anthracnose fungus</name>
    <name type="synonym">Colletotrichum lagenarium</name>
    <dbReference type="NCBI Taxonomy" id="1213857"/>
    <lineage>
        <taxon>Eukaryota</taxon>
        <taxon>Fungi</taxon>
        <taxon>Dikarya</taxon>
        <taxon>Ascomycota</taxon>
        <taxon>Pezizomycotina</taxon>
        <taxon>Sordariomycetes</taxon>
        <taxon>Hypocreomycetidae</taxon>
        <taxon>Glomerellales</taxon>
        <taxon>Glomerellaceae</taxon>
        <taxon>Colletotrichum</taxon>
        <taxon>Colletotrichum orbiculare species complex</taxon>
    </lineage>
</organism>
<evidence type="ECO:0000256" key="6">
    <source>
        <dbReference type="ARBA" id="ARBA00023242"/>
    </source>
</evidence>
<feature type="region of interest" description="Disordered" evidence="9">
    <location>
        <begin position="633"/>
        <end position="676"/>
    </location>
</feature>
<dbReference type="Proteomes" id="UP000014480">
    <property type="component" value="Unassembled WGS sequence"/>
</dbReference>
<evidence type="ECO:0000256" key="7">
    <source>
        <dbReference type="PROSITE-ProRule" id="PRU01240"/>
    </source>
</evidence>
<dbReference type="InterPro" id="IPR023827">
    <property type="entry name" value="Peptidase_S8_Asp-AS"/>
</dbReference>
<dbReference type="GO" id="GO:0006508">
    <property type="term" value="P:proteolysis"/>
    <property type="evidence" value="ECO:0007669"/>
    <property type="project" value="UniProtKB-KW"/>
</dbReference>
<dbReference type="PRINTS" id="PR00723">
    <property type="entry name" value="SUBTILISIN"/>
</dbReference>
<name>A0A484FUM2_COLOR</name>
<dbReference type="Gene3D" id="4.10.240.10">
    <property type="entry name" value="Zn(2)-C6 fungal-type DNA-binding domain"/>
    <property type="match status" value="1"/>
</dbReference>
<feature type="compositionally biased region" description="Polar residues" evidence="9">
    <location>
        <begin position="183"/>
        <end position="195"/>
    </location>
</feature>
<accession>A0A484FUM2</accession>
<sequence length="989" mass="107319">MKASLVSLLGAVLPSLAAPNGLNRRADSGLWAGKYIIQLKSGISPEAVTSHHNAVRSLLRRRDGSSGEVERTFQFGEFNGYSGSFDDATLAAIWELDEVLSVEPDTPVYVEPTTPDNASKRDLTTQANSIWSLGDLSHREAGATEYVYDESAGEGTTVYVLDTGIRLSHEEFEGRARFGINGVTGSTEQTGSNSDTDGHGTHVAATAVGKTYGVAKKADVVDVKVFDGSVGSASVILTGFTWAVNDIISRRAQGKSVLNLSLSGSDSALANAIVAAHKQGILSIVAAGNNDQPAGSDSYARVPEAFAVGMTQPDRARVSIMEGIYGSTYGPQLDVFAPGRDIVSASHTSDTGSATKTGTSMAAPLVAGLVSYLRALEAGLDTPEAVTKRILELAIPDVVTDPKGSPNLLVNNVASIPLSSASPGNQICNAAKYRVSLALKEDIRLRTQVFGRTCHQSTRMQAQMARSFCGAHSVGRESADSLTQIRTGHVIGSPISPQLTASTQAAGKPPPLLACLLQVITRSPLNASQPVSVDGPKGRIACGSCRKLRQKCDGQRPSCTRCVATKHDCVYEVDHGETRMQGIRRANRQLIGQVDTLKSLFELLKSASDDTKADIMARLAADDPPEVILQRLKGGKRTHRQKSDASVSSNSQQSRRSSTDEAGRVKIEPDDDIPLPPGIVSWHVEKMHYLLQRVDSLGLNDDPTLTTLTPGADSTDEDGQEDIQDQKSPELVQAIIRLDRTIRTGHQSYDQALPPGAVEGFGNLPLSSAVRANHYPPAVQTRQLLNMQIEEYRIPSFMTSDGSPLSNIFYSYRDAAMEMLSNGVPSYQVLGPTDHVDLELFFRDREPQDPYDIHSWACELVKNIEGYDVFVKLASAALYISFMRWNILPTATHYALMPEMIRPTKQQRFFPHRMTIDLVPHPAIREALIDRFRDWLSPDAAVDVCPFTGRRMLSRAFYEHATNGCNWSLDKSIRAMFPEIEAKGFTIRE</sequence>
<dbReference type="AlphaFoldDB" id="A0A484FUM2"/>